<dbReference type="EMBL" id="CP048222">
    <property type="protein sequence ID" value="QHT69838.1"/>
    <property type="molecule type" value="Genomic_DNA"/>
</dbReference>
<dbReference type="NCBIfam" id="TIGR01951">
    <property type="entry name" value="nusB"/>
    <property type="match status" value="1"/>
</dbReference>
<keyword evidence="4 6" id="KW-0805">Transcription regulation</keyword>
<evidence type="ECO:0000256" key="2">
    <source>
        <dbReference type="ARBA" id="ARBA00022814"/>
    </source>
</evidence>
<dbReference type="GO" id="GO:0005829">
    <property type="term" value="C:cytosol"/>
    <property type="evidence" value="ECO:0007669"/>
    <property type="project" value="TreeGrafter"/>
</dbReference>
<proteinExistence type="inferred from homology"/>
<evidence type="ECO:0000256" key="5">
    <source>
        <dbReference type="ARBA" id="ARBA00023163"/>
    </source>
</evidence>
<keyword evidence="3 6" id="KW-0694">RNA-binding</keyword>
<name>A0A6C0GP64_9BACT</name>
<evidence type="ECO:0000256" key="4">
    <source>
        <dbReference type="ARBA" id="ARBA00023015"/>
    </source>
</evidence>
<keyword evidence="9" id="KW-1185">Reference proteome</keyword>
<dbReference type="Proteomes" id="UP000480178">
    <property type="component" value="Chromosome"/>
</dbReference>
<dbReference type="Pfam" id="PF01029">
    <property type="entry name" value="NusB"/>
    <property type="match status" value="1"/>
</dbReference>
<dbReference type="AlphaFoldDB" id="A0A6C0GP64"/>
<comment type="similarity">
    <text evidence="1 6">Belongs to the NusB family.</text>
</comment>
<comment type="function">
    <text evidence="6">Involved in transcription antitermination. Required for transcription of ribosomal RNA (rRNA) genes. Binds specifically to the boxA antiterminator sequence of the ribosomal RNA (rrn) operons.</text>
</comment>
<keyword evidence="5 6" id="KW-0804">Transcription</keyword>
<dbReference type="KEGG" id="rhoz:GXP67_25925"/>
<reference evidence="8 9" key="1">
    <citation type="submission" date="2020-01" db="EMBL/GenBank/DDBJ databases">
        <authorList>
            <person name="Kim M.K."/>
        </authorList>
    </citation>
    <scope>NUCLEOTIDE SEQUENCE [LARGE SCALE GENOMIC DNA]</scope>
    <source>
        <strain evidence="8 9">172606-1</strain>
    </source>
</reference>
<dbReference type="GO" id="GO:0006353">
    <property type="term" value="P:DNA-templated transcription termination"/>
    <property type="evidence" value="ECO:0007669"/>
    <property type="project" value="UniProtKB-UniRule"/>
</dbReference>
<evidence type="ECO:0000256" key="1">
    <source>
        <dbReference type="ARBA" id="ARBA00005952"/>
    </source>
</evidence>
<evidence type="ECO:0000256" key="3">
    <source>
        <dbReference type="ARBA" id="ARBA00022884"/>
    </source>
</evidence>
<dbReference type="HAMAP" id="MF_00073">
    <property type="entry name" value="NusB"/>
    <property type="match status" value="1"/>
</dbReference>
<keyword evidence="2 6" id="KW-0889">Transcription antitermination</keyword>
<accession>A0A6C0GP64</accession>
<dbReference type="InterPro" id="IPR035926">
    <property type="entry name" value="NusB-like_sf"/>
</dbReference>
<dbReference type="InterPro" id="IPR006027">
    <property type="entry name" value="NusB_RsmB_TIM44"/>
</dbReference>
<feature type="domain" description="NusB/RsmB/TIM44" evidence="7">
    <location>
        <begin position="281"/>
        <end position="372"/>
    </location>
</feature>
<evidence type="ECO:0000259" key="7">
    <source>
        <dbReference type="Pfam" id="PF01029"/>
    </source>
</evidence>
<dbReference type="InterPro" id="IPR011605">
    <property type="entry name" value="NusB_fam"/>
</dbReference>
<protein>
    <recommendedName>
        <fullName evidence="6">Transcription antitermination protein NusB</fullName>
    </recommendedName>
    <alternativeName>
        <fullName evidence="6">Antitermination factor NusB</fullName>
    </alternativeName>
</protein>
<dbReference type="SUPFAM" id="SSF48013">
    <property type="entry name" value="NusB-like"/>
    <property type="match status" value="1"/>
</dbReference>
<evidence type="ECO:0000313" key="9">
    <source>
        <dbReference type="Proteomes" id="UP000480178"/>
    </source>
</evidence>
<sequence length="393" mass="45968">MLNRRILRIKAMQSIYAFRQAERSDYQLALDLIHETFAPDLNSPTPQDLKKLEGYRKLGSILFEESVQKGQISAEEEMPKPVHEAVTKAIGFYQNQTRKDQAFLGKQMISEAEKIYDRYIWLLLLLIELADYVQREEEERQHRQIRPQPSSRKELKFHYNQVIKLLKEHQPLEKEAIRRGLNWGAERAFVKELYKEVIKKDPAYTEYTQLADASFEEDKKIVNHIAKNIIFKHELSNNFFQMLDLSWPENKDVLKSMVTKTIKNIEESKPDSLELLDLAINWEDDRDFFADLYKYTIENDEQYEEMVSGKTKNWDVERVAALDKILLKMAIAEIMHFPSIPVKVTINEYIELSKVYSTPKSKQFVNGMLDAISAELTAKGLVKKSGRGLIDNK</sequence>
<dbReference type="Gene3D" id="1.10.940.10">
    <property type="entry name" value="NusB-like"/>
    <property type="match status" value="1"/>
</dbReference>
<organism evidence="8 9">
    <name type="scientific">Rhodocytophaga rosea</name>
    <dbReference type="NCBI Taxonomy" id="2704465"/>
    <lineage>
        <taxon>Bacteria</taxon>
        <taxon>Pseudomonadati</taxon>
        <taxon>Bacteroidota</taxon>
        <taxon>Cytophagia</taxon>
        <taxon>Cytophagales</taxon>
        <taxon>Rhodocytophagaceae</taxon>
        <taxon>Rhodocytophaga</taxon>
    </lineage>
</organism>
<evidence type="ECO:0000256" key="6">
    <source>
        <dbReference type="HAMAP-Rule" id="MF_00073"/>
    </source>
</evidence>
<dbReference type="PANTHER" id="PTHR11078:SF3">
    <property type="entry name" value="ANTITERMINATION NUSB DOMAIN-CONTAINING PROTEIN"/>
    <property type="match status" value="1"/>
</dbReference>
<dbReference type="PANTHER" id="PTHR11078">
    <property type="entry name" value="N UTILIZATION SUBSTANCE PROTEIN B-RELATED"/>
    <property type="match status" value="1"/>
</dbReference>
<evidence type="ECO:0000313" key="8">
    <source>
        <dbReference type="EMBL" id="QHT69838.1"/>
    </source>
</evidence>
<dbReference type="GO" id="GO:0003723">
    <property type="term" value="F:RNA binding"/>
    <property type="evidence" value="ECO:0007669"/>
    <property type="project" value="UniProtKB-UniRule"/>
</dbReference>
<gene>
    <name evidence="6 8" type="primary">nusB</name>
    <name evidence="8" type="ORF">GXP67_25925</name>
</gene>
<dbReference type="GO" id="GO:0031564">
    <property type="term" value="P:transcription antitermination"/>
    <property type="evidence" value="ECO:0007669"/>
    <property type="project" value="UniProtKB-KW"/>
</dbReference>